<comment type="catalytic activity">
    <reaction evidence="11">
        <text>D-erythrose 4-phosphate + phosphoenolpyruvate + H2O = 7-phospho-2-dehydro-3-deoxy-D-arabino-heptonate + phosphate</text>
        <dbReference type="Rhea" id="RHEA:14717"/>
        <dbReference type="ChEBI" id="CHEBI:15377"/>
        <dbReference type="ChEBI" id="CHEBI:16897"/>
        <dbReference type="ChEBI" id="CHEBI:43474"/>
        <dbReference type="ChEBI" id="CHEBI:58394"/>
        <dbReference type="ChEBI" id="CHEBI:58702"/>
        <dbReference type="EC" id="2.5.1.54"/>
    </reaction>
</comment>
<dbReference type="Gene3D" id="3.20.20.70">
    <property type="entry name" value="Aldolase class I"/>
    <property type="match status" value="1"/>
</dbReference>
<dbReference type="InterPro" id="IPR006218">
    <property type="entry name" value="DAHP1/KDSA"/>
</dbReference>
<evidence type="ECO:0000256" key="9">
    <source>
        <dbReference type="ARBA" id="ARBA00031349"/>
    </source>
</evidence>
<evidence type="ECO:0000256" key="6">
    <source>
        <dbReference type="ARBA" id="ARBA00022679"/>
    </source>
</evidence>
<comment type="similarity">
    <text evidence="3">Belongs to the class-I DAHP synthase family.</text>
</comment>
<dbReference type="GO" id="GO:0009073">
    <property type="term" value="P:aromatic amino acid family biosynthetic process"/>
    <property type="evidence" value="ECO:0007669"/>
    <property type="project" value="UniProtKB-KW"/>
</dbReference>
<keyword evidence="6 13" id="KW-0808">Transferase</keyword>
<dbReference type="EMBL" id="CABEEZ010000073">
    <property type="protein sequence ID" value="VTR33912.1"/>
    <property type="molecule type" value="Genomic_DNA"/>
</dbReference>
<dbReference type="GO" id="GO:0005737">
    <property type="term" value="C:cytoplasm"/>
    <property type="evidence" value="ECO:0007669"/>
    <property type="project" value="TreeGrafter"/>
</dbReference>
<protein>
    <recommendedName>
        <fullName evidence="4">3-deoxy-7-phosphoheptulonate synthase</fullName>
        <ecNumber evidence="4">2.5.1.54</ecNumber>
    </recommendedName>
    <alternativeName>
        <fullName evidence="10">3-deoxy-D-arabino-heptulosonate 7-phosphate synthase</fullName>
    </alternativeName>
    <alternativeName>
        <fullName evidence="9">DAHP synthase</fullName>
    </alternativeName>
    <alternativeName>
        <fullName evidence="8">Phospho-2-keto-3-deoxyheptonate aldolase</fullName>
    </alternativeName>
</protein>
<sequence length="108" mass="12076">MALLEKFPASAQAAETVSLARQSIHNILRGNDDRLLVVIGPCSIHDTKAAKEYAARLMTLRQELNGELEVVMRVYFEKPRTTVGWKGLINDPQMDNSFQIKRRPAPGA</sequence>
<keyword evidence="7" id="KW-0057">Aromatic amino acid biosynthesis</keyword>
<dbReference type="PANTHER" id="PTHR21225">
    <property type="entry name" value="PHOSPHO-2-DEHYDRO-3-DEOXYHEPTONATE ALDOLASE DAHP SYNTHETASE"/>
    <property type="match status" value="1"/>
</dbReference>
<dbReference type="GO" id="GO:0009423">
    <property type="term" value="P:chorismate biosynthetic process"/>
    <property type="evidence" value="ECO:0007669"/>
    <property type="project" value="UniProtKB-UniPathway"/>
</dbReference>
<feature type="domain" description="DAHP synthetase I/KDSA" evidence="12">
    <location>
        <begin position="21"/>
        <end position="102"/>
    </location>
</feature>
<keyword evidence="5" id="KW-0028">Amino-acid biosynthesis</keyword>
<organism evidence="13">
    <name type="scientific">Serratia fonticola</name>
    <dbReference type="NCBI Taxonomy" id="47917"/>
    <lineage>
        <taxon>Bacteria</taxon>
        <taxon>Pseudomonadati</taxon>
        <taxon>Pseudomonadota</taxon>
        <taxon>Gammaproteobacteria</taxon>
        <taxon>Enterobacterales</taxon>
        <taxon>Yersiniaceae</taxon>
        <taxon>Serratia</taxon>
    </lineage>
</organism>
<dbReference type="InterPro" id="IPR013785">
    <property type="entry name" value="Aldolase_TIM"/>
</dbReference>
<evidence type="ECO:0000256" key="4">
    <source>
        <dbReference type="ARBA" id="ARBA00012694"/>
    </source>
</evidence>
<evidence type="ECO:0000256" key="7">
    <source>
        <dbReference type="ARBA" id="ARBA00023141"/>
    </source>
</evidence>
<evidence type="ECO:0000259" key="12">
    <source>
        <dbReference type="Pfam" id="PF00793"/>
    </source>
</evidence>
<gene>
    <name evidence="13" type="primary">aroG_1</name>
    <name evidence="13" type="ORF">NCTC12965_03563</name>
</gene>
<evidence type="ECO:0000313" key="13">
    <source>
        <dbReference type="EMBL" id="VTR33912.1"/>
    </source>
</evidence>
<evidence type="ECO:0000256" key="1">
    <source>
        <dbReference type="ARBA" id="ARBA00003726"/>
    </source>
</evidence>
<dbReference type="GO" id="GO:0003849">
    <property type="term" value="F:3-deoxy-7-phosphoheptulonate synthase activity"/>
    <property type="evidence" value="ECO:0007669"/>
    <property type="project" value="UniProtKB-EC"/>
</dbReference>
<evidence type="ECO:0000256" key="3">
    <source>
        <dbReference type="ARBA" id="ARBA00007985"/>
    </source>
</evidence>
<evidence type="ECO:0000256" key="10">
    <source>
        <dbReference type="ARBA" id="ARBA00032193"/>
    </source>
</evidence>
<evidence type="ECO:0000256" key="2">
    <source>
        <dbReference type="ARBA" id="ARBA00004688"/>
    </source>
</evidence>
<dbReference type="SUPFAM" id="SSF51569">
    <property type="entry name" value="Aldolase"/>
    <property type="match status" value="1"/>
</dbReference>
<evidence type="ECO:0000256" key="5">
    <source>
        <dbReference type="ARBA" id="ARBA00022605"/>
    </source>
</evidence>
<reference evidence="13" key="1">
    <citation type="submission" date="2019-05" db="EMBL/GenBank/DDBJ databases">
        <authorList>
            <consortium name="Pathogen Informatics"/>
        </authorList>
    </citation>
    <scope>NUCLEOTIDE SEQUENCE [LARGE SCALE GENOMIC DNA]</scope>
    <source>
        <strain evidence="13">NCTC12965</strain>
    </source>
</reference>
<name>A0A4U9UPN8_SERFO</name>
<dbReference type="InterPro" id="IPR006219">
    <property type="entry name" value="DAHP_synth_1"/>
</dbReference>
<comment type="function">
    <text evidence="1">Stereospecific condensation of phosphoenolpyruvate (PEP) and D-erythrose-4-phosphate (E4P) giving rise to 3-deoxy-D-arabino-heptulosonate-7-phosphate (DAHP).</text>
</comment>
<dbReference type="PANTHER" id="PTHR21225:SF12">
    <property type="entry name" value="PHOSPHO-2-DEHYDRO-3-DEOXYHEPTONATE ALDOLASE, TYROSINE-INHIBITED"/>
    <property type="match status" value="1"/>
</dbReference>
<dbReference type="GO" id="GO:0008652">
    <property type="term" value="P:amino acid biosynthetic process"/>
    <property type="evidence" value="ECO:0007669"/>
    <property type="project" value="UniProtKB-KW"/>
</dbReference>
<dbReference type="EC" id="2.5.1.54" evidence="4"/>
<evidence type="ECO:0000256" key="11">
    <source>
        <dbReference type="ARBA" id="ARBA00047508"/>
    </source>
</evidence>
<dbReference type="Pfam" id="PF00793">
    <property type="entry name" value="DAHP_synth_1"/>
    <property type="match status" value="1"/>
</dbReference>
<dbReference type="AlphaFoldDB" id="A0A4U9UPN8"/>
<dbReference type="UniPathway" id="UPA00053">
    <property type="reaction ID" value="UER00084"/>
</dbReference>
<comment type="pathway">
    <text evidence="2">Metabolic intermediate biosynthesis; chorismate biosynthesis; chorismate from D-erythrose 4-phosphate and phosphoenolpyruvate: step 1/7.</text>
</comment>
<proteinExistence type="inferred from homology"/>
<accession>A0A4U9UPN8</accession>
<evidence type="ECO:0000256" key="8">
    <source>
        <dbReference type="ARBA" id="ARBA00031111"/>
    </source>
</evidence>